<dbReference type="Proteomes" id="UP000054007">
    <property type="component" value="Unassembled WGS sequence"/>
</dbReference>
<keyword evidence="2" id="KW-1185">Reference proteome</keyword>
<sequence length="74" mass="8127">METWTLGRVPPEADTIAAVKSMRKELMRGSGMSMPKLQAALDLGGSCIAFEFGRNFVEAFRRASVVPHALPEVY</sequence>
<dbReference type="EMBL" id="KN880598">
    <property type="protein sequence ID" value="KIY65238.1"/>
    <property type="molecule type" value="Genomic_DNA"/>
</dbReference>
<name>A0A0D7B3U2_9AGAR</name>
<gene>
    <name evidence="1" type="ORF">CYLTODRAFT_424514</name>
</gene>
<dbReference type="OrthoDB" id="2634326at2759"/>
<evidence type="ECO:0000313" key="2">
    <source>
        <dbReference type="Proteomes" id="UP000054007"/>
    </source>
</evidence>
<evidence type="ECO:0000313" key="1">
    <source>
        <dbReference type="EMBL" id="KIY65238.1"/>
    </source>
</evidence>
<proteinExistence type="predicted"/>
<accession>A0A0D7B3U2</accession>
<organism evidence="1 2">
    <name type="scientific">Cylindrobasidium torrendii FP15055 ss-10</name>
    <dbReference type="NCBI Taxonomy" id="1314674"/>
    <lineage>
        <taxon>Eukaryota</taxon>
        <taxon>Fungi</taxon>
        <taxon>Dikarya</taxon>
        <taxon>Basidiomycota</taxon>
        <taxon>Agaricomycotina</taxon>
        <taxon>Agaricomycetes</taxon>
        <taxon>Agaricomycetidae</taxon>
        <taxon>Agaricales</taxon>
        <taxon>Marasmiineae</taxon>
        <taxon>Physalacriaceae</taxon>
        <taxon>Cylindrobasidium</taxon>
    </lineage>
</organism>
<reference evidence="1 2" key="1">
    <citation type="journal article" date="2015" name="Fungal Genet. Biol.">
        <title>Evolution of novel wood decay mechanisms in Agaricales revealed by the genome sequences of Fistulina hepatica and Cylindrobasidium torrendii.</title>
        <authorList>
            <person name="Floudas D."/>
            <person name="Held B.W."/>
            <person name="Riley R."/>
            <person name="Nagy L.G."/>
            <person name="Koehler G."/>
            <person name="Ransdell A.S."/>
            <person name="Younus H."/>
            <person name="Chow J."/>
            <person name="Chiniquy J."/>
            <person name="Lipzen A."/>
            <person name="Tritt A."/>
            <person name="Sun H."/>
            <person name="Haridas S."/>
            <person name="LaButti K."/>
            <person name="Ohm R.A."/>
            <person name="Kues U."/>
            <person name="Blanchette R.A."/>
            <person name="Grigoriev I.V."/>
            <person name="Minto R.E."/>
            <person name="Hibbett D.S."/>
        </authorList>
    </citation>
    <scope>NUCLEOTIDE SEQUENCE [LARGE SCALE GENOMIC DNA]</scope>
    <source>
        <strain evidence="1 2">FP15055 ss-10</strain>
    </source>
</reference>
<protein>
    <submittedName>
        <fullName evidence="1">Uncharacterized protein</fullName>
    </submittedName>
</protein>
<dbReference type="AlphaFoldDB" id="A0A0D7B3U2"/>